<evidence type="ECO:0008006" key="4">
    <source>
        <dbReference type="Google" id="ProtNLM"/>
    </source>
</evidence>
<evidence type="ECO:0000256" key="1">
    <source>
        <dbReference type="SAM" id="Phobius"/>
    </source>
</evidence>
<keyword evidence="3" id="KW-1185">Reference proteome</keyword>
<dbReference type="Proteomes" id="UP000316096">
    <property type="component" value="Unassembled WGS sequence"/>
</dbReference>
<dbReference type="InterPro" id="IPR047789">
    <property type="entry name" value="CU044_5270-like"/>
</dbReference>
<accession>A0A543CIB8</accession>
<sequence>MDELELIERRYERIAAPRPGVLDSGQERLLAAMNATGRAPGGRRVVLRLAAVATAAVALVAGLSAVPDRDRDRGTAPAGSPALRLAQRAETVARSEPLVTMGPHQWIYVRTMRRDTGSRPERRVVESWIRMDGRRSPASRLPLAVHGTVLAGMPEDPAAALARIYAEVDRIRAKPEPKGRVTEYAAGILGVPRDTAVFDFVTGLLDSYPVTPRVQAALYGALSRLPGVGVLPDAQDAAGRHGVVLYIATSDDSRLELILDPRTYRYLGLRDVLTRGHGRPEEVIYWVARLSAQPVARPGERP</sequence>
<feature type="transmembrane region" description="Helical" evidence="1">
    <location>
        <begin position="45"/>
        <end position="66"/>
    </location>
</feature>
<dbReference type="OrthoDB" id="3612087at2"/>
<dbReference type="AlphaFoldDB" id="A0A543CIB8"/>
<evidence type="ECO:0000313" key="2">
    <source>
        <dbReference type="EMBL" id="TQL96844.1"/>
    </source>
</evidence>
<protein>
    <recommendedName>
        <fullName evidence="4">CU044_5270 family protein</fullName>
    </recommendedName>
</protein>
<comment type="caution">
    <text evidence="2">The sequence shown here is derived from an EMBL/GenBank/DDBJ whole genome shotgun (WGS) entry which is preliminary data.</text>
</comment>
<dbReference type="EMBL" id="VFOZ01000001">
    <property type="protein sequence ID" value="TQL96844.1"/>
    <property type="molecule type" value="Genomic_DNA"/>
</dbReference>
<proteinExistence type="predicted"/>
<keyword evidence="1" id="KW-0812">Transmembrane</keyword>
<dbReference type="RefSeq" id="WP_141955652.1">
    <property type="nucleotide sequence ID" value="NZ_VFOZ01000001.1"/>
</dbReference>
<dbReference type="NCBIfam" id="NF038083">
    <property type="entry name" value="CU044_5270_fam"/>
    <property type="match status" value="1"/>
</dbReference>
<evidence type="ECO:0000313" key="3">
    <source>
        <dbReference type="Proteomes" id="UP000316096"/>
    </source>
</evidence>
<name>A0A543CIB8_9ACTN</name>
<organism evidence="2 3">
    <name type="scientific">Actinoallomurus bryophytorum</name>
    <dbReference type="NCBI Taxonomy" id="1490222"/>
    <lineage>
        <taxon>Bacteria</taxon>
        <taxon>Bacillati</taxon>
        <taxon>Actinomycetota</taxon>
        <taxon>Actinomycetes</taxon>
        <taxon>Streptosporangiales</taxon>
        <taxon>Thermomonosporaceae</taxon>
        <taxon>Actinoallomurus</taxon>
    </lineage>
</organism>
<gene>
    <name evidence="2" type="ORF">FB559_2397</name>
</gene>
<keyword evidence="1" id="KW-1133">Transmembrane helix</keyword>
<reference evidence="2 3" key="1">
    <citation type="submission" date="2019-06" db="EMBL/GenBank/DDBJ databases">
        <title>Sequencing the genomes of 1000 actinobacteria strains.</title>
        <authorList>
            <person name="Klenk H.-P."/>
        </authorList>
    </citation>
    <scope>NUCLEOTIDE SEQUENCE [LARGE SCALE GENOMIC DNA]</scope>
    <source>
        <strain evidence="2 3">DSM 102200</strain>
    </source>
</reference>
<keyword evidence="1" id="KW-0472">Membrane</keyword>